<dbReference type="InterPro" id="IPR002078">
    <property type="entry name" value="Sigma_54_int"/>
</dbReference>
<dbReference type="GO" id="GO:0000160">
    <property type="term" value="P:phosphorelay signal transduction system"/>
    <property type="evidence" value="ECO:0007669"/>
    <property type="project" value="InterPro"/>
</dbReference>
<dbReference type="SUPFAM" id="SSF46689">
    <property type="entry name" value="Homeodomain-like"/>
    <property type="match status" value="1"/>
</dbReference>
<name>A0A380B453_9GAMM</name>
<gene>
    <name evidence="9" type="primary">zraR_3</name>
    <name evidence="9" type="ORF">NCTC10736_03383</name>
</gene>
<dbReference type="InterPro" id="IPR027417">
    <property type="entry name" value="P-loop_NTPase"/>
</dbReference>
<dbReference type="InterPro" id="IPR003593">
    <property type="entry name" value="AAA+_ATPase"/>
</dbReference>
<dbReference type="Gene3D" id="1.10.10.60">
    <property type="entry name" value="Homeodomain-like"/>
    <property type="match status" value="1"/>
</dbReference>
<dbReference type="InterPro" id="IPR002197">
    <property type="entry name" value="HTH_Fis"/>
</dbReference>
<dbReference type="AlphaFoldDB" id="A0A380B453"/>
<dbReference type="InterPro" id="IPR025944">
    <property type="entry name" value="Sigma_54_int_dom_CS"/>
</dbReference>
<dbReference type="CDD" id="cd00009">
    <property type="entry name" value="AAA"/>
    <property type="match status" value="1"/>
</dbReference>
<evidence type="ECO:0000256" key="2">
    <source>
        <dbReference type="ARBA" id="ARBA00022840"/>
    </source>
</evidence>
<accession>A0A380B453</accession>
<evidence type="ECO:0000313" key="9">
    <source>
        <dbReference type="EMBL" id="SUI91563.1"/>
    </source>
</evidence>
<evidence type="ECO:0000256" key="3">
    <source>
        <dbReference type="ARBA" id="ARBA00023015"/>
    </source>
</evidence>
<keyword evidence="1" id="KW-0547">Nucleotide-binding</keyword>
<dbReference type="Proteomes" id="UP000255061">
    <property type="component" value="Unassembled WGS sequence"/>
</dbReference>
<comment type="caution">
    <text evidence="6">Lacks conserved residue(s) required for the propagation of feature annotation.</text>
</comment>
<dbReference type="GO" id="GO:0006355">
    <property type="term" value="P:regulation of DNA-templated transcription"/>
    <property type="evidence" value="ECO:0007669"/>
    <property type="project" value="InterPro"/>
</dbReference>
<dbReference type="InterPro" id="IPR011006">
    <property type="entry name" value="CheY-like_superfamily"/>
</dbReference>
<dbReference type="RefSeq" id="WP_115406797.1">
    <property type="nucleotide sequence ID" value="NZ_UGYV01000001.1"/>
</dbReference>
<dbReference type="PANTHER" id="PTHR32071">
    <property type="entry name" value="TRANSCRIPTIONAL REGULATORY PROTEIN"/>
    <property type="match status" value="1"/>
</dbReference>
<dbReference type="PROSITE" id="PS00675">
    <property type="entry name" value="SIGMA54_INTERACT_1"/>
    <property type="match status" value="1"/>
</dbReference>
<dbReference type="InterPro" id="IPR025943">
    <property type="entry name" value="Sigma_54_int_dom_ATP-bd_2"/>
</dbReference>
<evidence type="ECO:0000256" key="5">
    <source>
        <dbReference type="ARBA" id="ARBA00023163"/>
    </source>
</evidence>
<sequence length="436" mass="48428">MSGLSIRIEGLNISAELGCTITRDDFCLWNDTMGSPWLTIVNLSNCNPSDVKSYLARFSCRNILALLAPEQGELAAAAMRAGVQDYLLIPVETEQLLASIQRLHRLELPDSSLIVSASVSRQLLMLAHRAATTEASVLLLGESGTGKEPLARYIHRHSSRAHKPFIAINCAAIPESILESVLFGHVKGAFTGATCDKAGKFEQANGGTLLLDEIGEMPLPLQAKLLRVLQEREVERLGGNNMICLDIRIIASTNRDLRQAVELGHFREDLFYRLDVLPLKISPLRDRKADILPLAEHFLNVYRQSDSQSECYFSAHAEQALVSHDWPGNVRELENCIQRALVMRRGLAIQAVELGLTPREEILEIERVSATEGLKASKQHAEFQYIIDVLKRFNGQRTLSAEALGMTTRALRYRLVQMRDAGIDIEMLLQQAGRAA</sequence>
<dbReference type="PROSITE" id="PS50110">
    <property type="entry name" value="RESPONSE_REGULATORY"/>
    <property type="match status" value="1"/>
</dbReference>
<dbReference type="Gene3D" id="1.10.8.60">
    <property type="match status" value="1"/>
</dbReference>
<dbReference type="EMBL" id="UGYV01000001">
    <property type="protein sequence ID" value="SUI91563.1"/>
    <property type="molecule type" value="Genomic_DNA"/>
</dbReference>
<dbReference type="FunFam" id="3.40.50.300:FF:000006">
    <property type="entry name" value="DNA-binding transcriptional regulator NtrC"/>
    <property type="match status" value="1"/>
</dbReference>
<reference evidence="9 10" key="1">
    <citation type="submission" date="2018-06" db="EMBL/GenBank/DDBJ databases">
        <authorList>
            <consortium name="Pathogen Informatics"/>
            <person name="Doyle S."/>
        </authorList>
    </citation>
    <scope>NUCLEOTIDE SEQUENCE [LARGE SCALE GENOMIC DNA]</scope>
    <source>
        <strain evidence="9 10">NCTC10736</strain>
    </source>
</reference>
<keyword evidence="3" id="KW-0805">Transcription regulation</keyword>
<evidence type="ECO:0000259" key="7">
    <source>
        <dbReference type="PROSITE" id="PS50045"/>
    </source>
</evidence>
<evidence type="ECO:0000256" key="4">
    <source>
        <dbReference type="ARBA" id="ARBA00023125"/>
    </source>
</evidence>
<feature type="domain" description="Sigma-54 factor interaction" evidence="7">
    <location>
        <begin position="113"/>
        <end position="342"/>
    </location>
</feature>
<dbReference type="GO" id="GO:0043565">
    <property type="term" value="F:sequence-specific DNA binding"/>
    <property type="evidence" value="ECO:0007669"/>
    <property type="project" value="InterPro"/>
</dbReference>
<dbReference type="PROSITE" id="PS00676">
    <property type="entry name" value="SIGMA54_INTERACT_2"/>
    <property type="match status" value="1"/>
</dbReference>
<dbReference type="InterPro" id="IPR009057">
    <property type="entry name" value="Homeodomain-like_sf"/>
</dbReference>
<dbReference type="Pfam" id="PF02954">
    <property type="entry name" value="HTH_8"/>
    <property type="match status" value="1"/>
</dbReference>
<evidence type="ECO:0000256" key="1">
    <source>
        <dbReference type="ARBA" id="ARBA00022741"/>
    </source>
</evidence>
<dbReference type="GO" id="GO:0005524">
    <property type="term" value="F:ATP binding"/>
    <property type="evidence" value="ECO:0007669"/>
    <property type="project" value="UniProtKB-KW"/>
</dbReference>
<keyword evidence="4" id="KW-0238">DNA-binding</keyword>
<dbReference type="InterPro" id="IPR058031">
    <property type="entry name" value="AAA_lid_NorR"/>
</dbReference>
<evidence type="ECO:0000313" key="10">
    <source>
        <dbReference type="Proteomes" id="UP000255061"/>
    </source>
</evidence>
<dbReference type="Pfam" id="PF25601">
    <property type="entry name" value="AAA_lid_14"/>
    <property type="match status" value="1"/>
</dbReference>
<dbReference type="Gene3D" id="3.40.50.300">
    <property type="entry name" value="P-loop containing nucleotide triphosphate hydrolases"/>
    <property type="match status" value="1"/>
</dbReference>
<keyword evidence="2" id="KW-0067">ATP-binding</keyword>
<evidence type="ECO:0000259" key="8">
    <source>
        <dbReference type="PROSITE" id="PS50110"/>
    </source>
</evidence>
<dbReference type="Gene3D" id="3.40.50.2300">
    <property type="match status" value="1"/>
</dbReference>
<dbReference type="PROSITE" id="PS00688">
    <property type="entry name" value="SIGMA54_INTERACT_3"/>
    <property type="match status" value="1"/>
</dbReference>
<dbReference type="SUPFAM" id="SSF52540">
    <property type="entry name" value="P-loop containing nucleoside triphosphate hydrolases"/>
    <property type="match status" value="1"/>
</dbReference>
<keyword evidence="5" id="KW-0804">Transcription</keyword>
<dbReference type="InterPro" id="IPR025662">
    <property type="entry name" value="Sigma_54_int_dom_ATP-bd_1"/>
</dbReference>
<dbReference type="PANTHER" id="PTHR32071:SF21">
    <property type="entry name" value="TRANSCRIPTIONAL REGULATORY PROTEIN FLGR"/>
    <property type="match status" value="1"/>
</dbReference>
<dbReference type="SMART" id="SM00382">
    <property type="entry name" value="AAA"/>
    <property type="match status" value="1"/>
</dbReference>
<proteinExistence type="predicted"/>
<dbReference type="Pfam" id="PF00158">
    <property type="entry name" value="Sigma54_activat"/>
    <property type="match status" value="1"/>
</dbReference>
<dbReference type="InterPro" id="IPR001789">
    <property type="entry name" value="Sig_transdc_resp-reg_receiver"/>
</dbReference>
<organism evidence="9 10">
    <name type="scientific">Shewanella morhuae</name>
    <dbReference type="NCBI Taxonomy" id="365591"/>
    <lineage>
        <taxon>Bacteria</taxon>
        <taxon>Pseudomonadati</taxon>
        <taxon>Pseudomonadota</taxon>
        <taxon>Gammaproteobacteria</taxon>
        <taxon>Alteromonadales</taxon>
        <taxon>Shewanellaceae</taxon>
        <taxon>Shewanella</taxon>
    </lineage>
</organism>
<dbReference type="PROSITE" id="PS50045">
    <property type="entry name" value="SIGMA54_INTERACT_4"/>
    <property type="match status" value="1"/>
</dbReference>
<protein>
    <submittedName>
        <fullName evidence="9">Transcriptional regulatory protein ZraR</fullName>
    </submittedName>
</protein>
<dbReference type="SUPFAM" id="SSF52172">
    <property type="entry name" value="CheY-like"/>
    <property type="match status" value="1"/>
</dbReference>
<evidence type="ECO:0000256" key="6">
    <source>
        <dbReference type="PROSITE-ProRule" id="PRU00169"/>
    </source>
</evidence>
<feature type="domain" description="Response regulatory" evidence="8">
    <location>
        <begin position="1"/>
        <end position="104"/>
    </location>
</feature>